<evidence type="ECO:0000313" key="2">
    <source>
        <dbReference type="EMBL" id="KYH25668.1"/>
    </source>
</evidence>
<sequence length="64" mass="6957">MTKWKCDNCGTVHRSNPSKCRSCGNTVLSPYHGDEGGLLDDPRMRYGLIALAVLLALLVLIAVL</sequence>
<organism evidence="2 3">
    <name type="scientific">Halalkalicoccus paucihalophilus</name>
    <dbReference type="NCBI Taxonomy" id="1008153"/>
    <lineage>
        <taxon>Archaea</taxon>
        <taxon>Methanobacteriati</taxon>
        <taxon>Methanobacteriota</taxon>
        <taxon>Stenosarchaea group</taxon>
        <taxon>Halobacteria</taxon>
        <taxon>Halobacteriales</taxon>
        <taxon>Halococcaceae</taxon>
        <taxon>Halalkalicoccus</taxon>
    </lineage>
</organism>
<feature type="transmembrane region" description="Helical" evidence="1">
    <location>
        <begin position="44"/>
        <end position="63"/>
    </location>
</feature>
<protein>
    <submittedName>
        <fullName evidence="2">Uncharacterized protein</fullName>
    </submittedName>
</protein>
<keyword evidence="1" id="KW-0472">Membrane</keyword>
<dbReference type="RefSeq" id="WP_066382649.1">
    <property type="nucleotide sequence ID" value="NZ_LTAZ01000005.1"/>
</dbReference>
<proteinExistence type="predicted"/>
<keyword evidence="1" id="KW-0812">Transmembrane</keyword>
<evidence type="ECO:0000313" key="3">
    <source>
        <dbReference type="Proteomes" id="UP000075321"/>
    </source>
</evidence>
<reference evidence="2 3" key="1">
    <citation type="submission" date="2016-02" db="EMBL/GenBank/DDBJ databases">
        <title>Genome sequence of Halalkalicoccus paucihalophilus DSM 24557.</title>
        <authorList>
            <person name="Poehlein A."/>
            <person name="Daniel R."/>
        </authorList>
    </citation>
    <scope>NUCLEOTIDE SEQUENCE [LARGE SCALE GENOMIC DNA]</scope>
    <source>
        <strain evidence="2 3">DSM 24557</strain>
    </source>
</reference>
<dbReference type="Proteomes" id="UP000075321">
    <property type="component" value="Unassembled WGS sequence"/>
</dbReference>
<dbReference type="EMBL" id="LTAZ01000005">
    <property type="protein sequence ID" value="KYH25668.1"/>
    <property type="molecule type" value="Genomic_DNA"/>
</dbReference>
<evidence type="ECO:0000256" key="1">
    <source>
        <dbReference type="SAM" id="Phobius"/>
    </source>
</evidence>
<dbReference type="AlphaFoldDB" id="A0A151ADD0"/>
<name>A0A151ADD0_9EURY</name>
<dbReference type="PATRIC" id="fig|1008153.3.peg.2392"/>
<dbReference type="OrthoDB" id="255599at2157"/>
<comment type="caution">
    <text evidence="2">The sequence shown here is derived from an EMBL/GenBank/DDBJ whole genome shotgun (WGS) entry which is preliminary data.</text>
</comment>
<keyword evidence="3" id="KW-1185">Reference proteome</keyword>
<gene>
    <name evidence="2" type="ORF">HAPAU_23430</name>
</gene>
<keyword evidence="1" id="KW-1133">Transmembrane helix</keyword>
<accession>A0A151ADD0</accession>